<proteinExistence type="predicted"/>
<gene>
    <name evidence="1" type="ORF">CEXT_787441</name>
</gene>
<sequence>MAWDEDFVYPGRKRIPSTGRRPRGRLHPNIRRNITNIRDIEFEKLRDYPGRRRMRELERIPNERIGKLKHTRTGDEDFDYPDTMILNEIPFRRRFQPNMRGTMRCVVLGTVCGTMFPSRKLNNRLYPNERVGGKLY</sequence>
<name>A0AAV4VNV3_CAEEX</name>
<organism evidence="1 2">
    <name type="scientific">Caerostris extrusa</name>
    <name type="common">Bark spider</name>
    <name type="synonym">Caerostris bankana</name>
    <dbReference type="NCBI Taxonomy" id="172846"/>
    <lineage>
        <taxon>Eukaryota</taxon>
        <taxon>Metazoa</taxon>
        <taxon>Ecdysozoa</taxon>
        <taxon>Arthropoda</taxon>
        <taxon>Chelicerata</taxon>
        <taxon>Arachnida</taxon>
        <taxon>Araneae</taxon>
        <taxon>Araneomorphae</taxon>
        <taxon>Entelegynae</taxon>
        <taxon>Araneoidea</taxon>
        <taxon>Araneidae</taxon>
        <taxon>Caerostris</taxon>
    </lineage>
</organism>
<accession>A0AAV4VNV3</accession>
<protein>
    <submittedName>
        <fullName evidence="1">Uncharacterized protein</fullName>
    </submittedName>
</protein>
<dbReference type="EMBL" id="BPLR01014868">
    <property type="protein sequence ID" value="GIY71907.1"/>
    <property type="molecule type" value="Genomic_DNA"/>
</dbReference>
<evidence type="ECO:0000313" key="1">
    <source>
        <dbReference type="EMBL" id="GIY71907.1"/>
    </source>
</evidence>
<evidence type="ECO:0000313" key="2">
    <source>
        <dbReference type="Proteomes" id="UP001054945"/>
    </source>
</evidence>
<dbReference type="Proteomes" id="UP001054945">
    <property type="component" value="Unassembled WGS sequence"/>
</dbReference>
<dbReference type="AlphaFoldDB" id="A0AAV4VNV3"/>
<reference evidence="1 2" key="1">
    <citation type="submission" date="2021-06" db="EMBL/GenBank/DDBJ databases">
        <title>Caerostris extrusa draft genome.</title>
        <authorList>
            <person name="Kono N."/>
            <person name="Arakawa K."/>
        </authorList>
    </citation>
    <scope>NUCLEOTIDE SEQUENCE [LARGE SCALE GENOMIC DNA]</scope>
</reference>
<keyword evidence="2" id="KW-1185">Reference proteome</keyword>
<comment type="caution">
    <text evidence="1">The sequence shown here is derived from an EMBL/GenBank/DDBJ whole genome shotgun (WGS) entry which is preliminary data.</text>
</comment>